<feature type="domain" description="Pyrrolo-quinoline quinone repeat" evidence="1">
    <location>
        <begin position="393"/>
        <end position="458"/>
    </location>
</feature>
<reference evidence="2 3" key="1">
    <citation type="submission" date="2023-11" db="EMBL/GenBank/DDBJ databases">
        <title>Arctic aerobic anoxygenic photoheterotroph Sediminicoccus rosea KRV36 adapts its photosynthesis to long days of polar summer.</title>
        <authorList>
            <person name="Tomasch J."/>
            <person name="Kopejtka K."/>
            <person name="Bily T."/>
            <person name="Gardiner A.T."/>
            <person name="Gardian Z."/>
            <person name="Shivaramu S."/>
            <person name="Koblizek M."/>
            <person name="Engelhardt F."/>
            <person name="Kaftan D."/>
        </authorList>
    </citation>
    <scope>NUCLEOTIDE SEQUENCE [LARGE SCALE GENOMIC DNA]</scope>
    <source>
        <strain evidence="2 3">R-30</strain>
    </source>
</reference>
<dbReference type="InterPro" id="IPR011047">
    <property type="entry name" value="Quinoprotein_ADH-like_sf"/>
</dbReference>
<dbReference type="PANTHER" id="PTHR34512:SF30">
    <property type="entry name" value="OUTER MEMBRANE PROTEIN ASSEMBLY FACTOR BAMB"/>
    <property type="match status" value="1"/>
</dbReference>
<evidence type="ECO:0000313" key="2">
    <source>
        <dbReference type="EMBL" id="WPB84508.1"/>
    </source>
</evidence>
<name>A0ABZ0PFJ7_9PROT</name>
<dbReference type="InterPro" id="IPR018391">
    <property type="entry name" value="PQQ_b-propeller_rpt"/>
</dbReference>
<dbReference type="Proteomes" id="UP001305521">
    <property type="component" value="Chromosome"/>
</dbReference>
<sequence length="462" mass="48245">MQDRTPARNQGLSRGQIGRRAALLGSATLLAGCDTARDWVDAALGQSKTPLPGERLPVMAVERGLAVDPSAANRPFTLPAPVLNTEWTTAGGNAGHAPGHLSLPSPIGQVWNTSIGSGTGYRQRLTAAPRVVGDTVFAVDAFGWVTAIDVARGGRRWQTDTRPRRDRDGAVGGAIAYAEGTLYCATGLAEIMAIDPASGEIRWRAALPAPARGGLAVAGNRILVPTIENQLLGLSAEDGTRVWTFRATPVQALPLGLPSPAVEGDVAVGGFPSGEVVCFRIADGRVQWSESLGTSRGGVSIADIGAITALPVIDRGRVFAVGMGGASTSLDLRSGRRVWEREVGGTQTPSVAGDWVYLLTRAGSLVCMSRDEGLVRWITPLPAFANEARSRDPITWGPPLLAGGRLLITGSHAQLFEVNAENGDILARSRIPDGSSLQPVVVNNSVYLLTDGGNVVALRGVG</sequence>
<protein>
    <submittedName>
        <fullName evidence="2">PQQ-binding-like beta-propeller repeat protein</fullName>
    </submittedName>
</protein>
<evidence type="ECO:0000259" key="1">
    <source>
        <dbReference type="Pfam" id="PF13360"/>
    </source>
</evidence>
<proteinExistence type="predicted"/>
<dbReference type="InterPro" id="IPR002372">
    <property type="entry name" value="PQQ_rpt_dom"/>
</dbReference>
<dbReference type="Pfam" id="PF13360">
    <property type="entry name" value="PQQ_2"/>
    <property type="match status" value="2"/>
</dbReference>
<dbReference type="RefSeq" id="WP_318648470.1">
    <property type="nucleotide sequence ID" value="NZ_CP137852.1"/>
</dbReference>
<keyword evidence="3" id="KW-1185">Reference proteome</keyword>
<dbReference type="InterPro" id="IPR015943">
    <property type="entry name" value="WD40/YVTN_repeat-like_dom_sf"/>
</dbReference>
<dbReference type="SMART" id="SM00564">
    <property type="entry name" value="PQQ"/>
    <property type="match status" value="5"/>
</dbReference>
<accession>A0ABZ0PFJ7</accession>
<dbReference type="PANTHER" id="PTHR34512">
    <property type="entry name" value="CELL SURFACE PROTEIN"/>
    <property type="match status" value="1"/>
</dbReference>
<feature type="domain" description="Pyrrolo-quinoline quinone repeat" evidence="1">
    <location>
        <begin position="142"/>
        <end position="379"/>
    </location>
</feature>
<organism evidence="2 3">
    <name type="scientific">Sediminicoccus rosea</name>
    <dbReference type="NCBI Taxonomy" id="1225128"/>
    <lineage>
        <taxon>Bacteria</taxon>
        <taxon>Pseudomonadati</taxon>
        <taxon>Pseudomonadota</taxon>
        <taxon>Alphaproteobacteria</taxon>
        <taxon>Acetobacterales</taxon>
        <taxon>Roseomonadaceae</taxon>
        <taxon>Sediminicoccus</taxon>
    </lineage>
</organism>
<dbReference type="PROSITE" id="PS51257">
    <property type="entry name" value="PROKAR_LIPOPROTEIN"/>
    <property type="match status" value="1"/>
</dbReference>
<dbReference type="EMBL" id="CP137852">
    <property type="protein sequence ID" value="WPB84508.1"/>
    <property type="molecule type" value="Genomic_DNA"/>
</dbReference>
<dbReference type="Gene3D" id="2.130.10.10">
    <property type="entry name" value="YVTN repeat-like/Quinoprotein amine dehydrogenase"/>
    <property type="match status" value="1"/>
</dbReference>
<gene>
    <name evidence="2" type="ORF">R9Z33_20725</name>
</gene>
<dbReference type="SUPFAM" id="SSF50998">
    <property type="entry name" value="Quinoprotein alcohol dehydrogenase-like"/>
    <property type="match status" value="1"/>
</dbReference>
<evidence type="ECO:0000313" key="3">
    <source>
        <dbReference type="Proteomes" id="UP001305521"/>
    </source>
</evidence>